<dbReference type="STRING" id="1414854.GQ61_04525"/>
<evidence type="ECO:0000256" key="4">
    <source>
        <dbReference type="ARBA" id="ARBA00023136"/>
    </source>
</evidence>
<comment type="similarity">
    <text evidence="5">Belongs to the TatC family.</text>
</comment>
<keyword evidence="3 5" id="KW-1133">Transmembrane helix</keyword>
<dbReference type="PRINTS" id="PR01840">
    <property type="entry name" value="TATCFAMILY"/>
</dbReference>
<feature type="transmembrane region" description="Helical" evidence="5">
    <location>
        <begin position="70"/>
        <end position="91"/>
    </location>
</feature>
<dbReference type="GO" id="GO:0033281">
    <property type="term" value="C:TAT protein transport complex"/>
    <property type="evidence" value="ECO:0007669"/>
    <property type="project" value="UniProtKB-UniRule"/>
</dbReference>
<dbReference type="GO" id="GO:0065002">
    <property type="term" value="P:intracellular protein transmembrane transport"/>
    <property type="evidence" value="ECO:0007669"/>
    <property type="project" value="TreeGrafter"/>
</dbReference>
<proteinExistence type="inferred from homology"/>
<keyword evidence="5" id="KW-1003">Cell membrane</keyword>
<dbReference type="GO" id="GO:0009977">
    <property type="term" value="F:proton motive force dependent protein transmembrane transporter activity"/>
    <property type="evidence" value="ECO:0007669"/>
    <property type="project" value="TreeGrafter"/>
</dbReference>
<dbReference type="EMBL" id="CP008743">
    <property type="protein sequence ID" value="ARN84691.1"/>
    <property type="molecule type" value="Genomic_DNA"/>
</dbReference>
<keyword evidence="4 5" id="KW-0472">Membrane</keyword>
<name>A0A1W6N4I8_9PROT</name>
<dbReference type="PANTHER" id="PTHR30371:SF0">
    <property type="entry name" value="SEC-INDEPENDENT PROTEIN TRANSLOCASE PROTEIN TATC, CHLOROPLASTIC-RELATED"/>
    <property type="match status" value="1"/>
</dbReference>
<evidence type="ECO:0000313" key="7">
    <source>
        <dbReference type="Proteomes" id="UP000237351"/>
    </source>
</evidence>
<keyword evidence="5" id="KW-0811">Translocation</keyword>
<keyword evidence="7" id="KW-1185">Reference proteome</keyword>
<dbReference type="Proteomes" id="UP000237351">
    <property type="component" value="Chromosome"/>
</dbReference>
<organism evidence="6 7">
    <name type="scientific">Candidatus Nucleicultrix amoebiphila FS5</name>
    <dbReference type="NCBI Taxonomy" id="1414854"/>
    <lineage>
        <taxon>Bacteria</taxon>
        <taxon>Pseudomonadati</taxon>
        <taxon>Pseudomonadota</taxon>
        <taxon>Alphaproteobacteria</taxon>
        <taxon>Holosporales</taxon>
        <taxon>Candidatus Nucleicultricaceae</taxon>
        <taxon>Candidatus Nucleicultrix</taxon>
    </lineage>
</organism>
<feature type="transmembrane region" description="Helical" evidence="5">
    <location>
        <begin position="197"/>
        <end position="214"/>
    </location>
</feature>
<keyword evidence="5" id="KW-0653">Protein transport</keyword>
<evidence type="ECO:0000313" key="6">
    <source>
        <dbReference type="EMBL" id="ARN84691.1"/>
    </source>
</evidence>
<dbReference type="InterPro" id="IPR002033">
    <property type="entry name" value="TatC"/>
</dbReference>
<dbReference type="KEGG" id="naf:GQ61_04525"/>
<evidence type="ECO:0000256" key="2">
    <source>
        <dbReference type="ARBA" id="ARBA00022692"/>
    </source>
</evidence>
<dbReference type="PANTHER" id="PTHR30371">
    <property type="entry name" value="SEC-INDEPENDENT PROTEIN TRANSLOCASE PROTEIN TATC"/>
    <property type="match status" value="1"/>
</dbReference>
<feature type="transmembrane region" description="Helical" evidence="5">
    <location>
        <begin position="220"/>
        <end position="239"/>
    </location>
</feature>
<protein>
    <recommendedName>
        <fullName evidence="5">Sec-independent protein translocase protein TatC</fullName>
    </recommendedName>
</protein>
<accession>A0A1W6N4I8</accession>
<keyword evidence="2 5" id="KW-0812">Transmembrane</keyword>
<comment type="subcellular location">
    <subcellularLocation>
        <location evidence="5">Cell membrane</location>
        <topology evidence="5">Multi-pass membrane protein</topology>
    </subcellularLocation>
    <subcellularLocation>
        <location evidence="1">Membrane</location>
        <topology evidence="1">Multi-pass membrane protein</topology>
    </subcellularLocation>
</comment>
<dbReference type="NCBIfam" id="TIGR00945">
    <property type="entry name" value="tatC"/>
    <property type="match status" value="1"/>
</dbReference>
<reference evidence="6 7" key="1">
    <citation type="submission" date="2014-06" db="EMBL/GenBank/DDBJ databases">
        <title>The genome of the endonuclear symbiont Nucleicultrix amoebiphila.</title>
        <authorList>
            <person name="Schulz F."/>
            <person name="Horn M."/>
        </authorList>
    </citation>
    <scope>NUCLEOTIDE SEQUENCE [LARGE SCALE GENOMIC DNA]</scope>
    <source>
        <strain evidence="6 7">FS5</strain>
    </source>
</reference>
<gene>
    <name evidence="5" type="primary">tatC</name>
    <name evidence="6" type="ORF">GQ61_04525</name>
</gene>
<evidence type="ECO:0000256" key="5">
    <source>
        <dbReference type="HAMAP-Rule" id="MF_00902"/>
    </source>
</evidence>
<sequence>MAIVDHLIELRRRLLYSVFAFFSAFLVCYYFSEEIFAFLIRPLAEALKDKEGRRLIYTGLAEAFFTYLKVAFFSAAFLSFPIVANQLWIFIAPGLYSQEKRVALPFLLATPILFFLGAAFAYYIIIPPAWQFFLNFETHGTSETLPIQLEARVGEYLSIIMRLIMAFGICFQLPILLFLLARVGILQYQMLEKYRKYSFIMILVVSALLTPPDVLSMVGLALPLYGLYEISILLIRLLVKTKK</sequence>
<dbReference type="GO" id="GO:0043953">
    <property type="term" value="P:protein transport by the Tat complex"/>
    <property type="evidence" value="ECO:0007669"/>
    <property type="project" value="UniProtKB-UniRule"/>
</dbReference>
<evidence type="ECO:0000256" key="3">
    <source>
        <dbReference type="ARBA" id="ARBA00022989"/>
    </source>
</evidence>
<comment type="function">
    <text evidence="5">Part of the twin-arginine translocation (Tat) system that transports large folded proteins containing a characteristic twin-arginine motif in their signal peptide across membranes. Together with TatB, TatC is part of a receptor directly interacting with Tat signal peptides.</text>
</comment>
<dbReference type="AlphaFoldDB" id="A0A1W6N4I8"/>
<comment type="subunit">
    <text evidence="5">The Tat system comprises two distinct complexes: a TatABC complex, containing multiple copies of TatA, TatB and TatC subunits, and a separate TatA complex, containing only TatA subunits. Substrates initially bind to the TatABC complex, which probably triggers association of the separate TatA complex to form the active translocon.</text>
</comment>
<feature type="transmembrane region" description="Helical" evidence="5">
    <location>
        <begin position="14"/>
        <end position="32"/>
    </location>
</feature>
<evidence type="ECO:0000256" key="1">
    <source>
        <dbReference type="ARBA" id="ARBA00004141"/>
    </source>
</evidence>
<dbReference type="HAMAP" id="MF_00902">
    <property type="entry name" value="TatC"/>
    <property type="match status" value="1"/>
</dbReference>
<feature type="transmembrane region" description="Helical" evidence="5">
    <location>
        <begin position="103"/>
        <end position="125"/>
    </location>
</feature>
<feature type="transmembrane region" description="Helical" evidence="5">
    <location>
        <begin position="159"/>
        <end position="185"/>
    </location>
</feature>
<dbReference type="Pfam" id="PF00902">
    <property type="entry name" value="TatC"/>
    <property type="match status" value="1"/>
</dbReference>
<keyword evidence="5" id="KW-0813">Transport</keyword>